<organism evidence="2 3">
    <name type="scientific">Stenotrophomonas koreensis</name>
    <dbReference type="NCBI Taxonomy" id="266128"/>
    <lineage>
        <taxon>Bacteria</taxon>
        <taxon>Pseudomonadati</taxon>
        <taxon>Pseudomonadota</taxon>
        <taxon>Gammaproteobacteria</taxon>
        <taxon>Lysobacterales</taxon>
        <taxon>Lysobacteraceae</taxon>
        <taxon>Stenotrophomonas</taxon>
    </lineage>
</organism>
<dbReference type="SUPFAM" id="SSF55073">
    <property type="entry name" value="Nucleotide cyclase"/>
    <property type="match status" value="1"/>
</dbReference>
<evidence type="ECO:0000256" key="1">
    <source>
        <dbReference type="SAM" id="Coils"/>
    </source>
</evidence>
<dbReference type="InterPro" id="IPR043128">
    <property type="entry name" value="Rev_trsase/Diguanyl_cyclase"/>
</dbReference>
<proteinExistence type="predicted"/>
<dbReference type="InterPro" id="IPR029787">
    <property type="entry name" value="Nucleotide_cyclase"/>
</dbReference>
<keyword evidence="1" id="KW-0175">Coiled coil</keyword>
<name>A0A7W3YTB9_9GAMM</name>
<dbReference type="EMBL" id="JACIUV010000001">
    <property type="protein sequence ID" value="MBB1115846.1"/>
    <property type="molecule type" value="Genomic_DNA"/>
</dbReference>
<dbReference type="RefSeq" id="WP_182621235.1">
    <property type="nucleotide sequence ID" value="NZ_JACIUV010000001.1"/>
</dbReference>
<sequence>MPAASREMLERRFAGLNQPDALLAAFADGLAGLGGELADMGLRLQAACAETDWSRAARLLRQLLDKYIRTIEHSSGLGDIRSSSERLRDLSVSLLDNMALGLQPASLAEQAELLADGLRQWQPGLALEPLEQELRLLDQQLQHSGHAAQEQRTLLLSLFALLLDNISQLLSPESWLYAELQQVMPLLDCPNDAAGLQQVLQSLRQASYRQSLLQQGLEQTASGLEHFTPRLAGCWTEFATSAAGSQYLDRVRALPLALSQARNGHELVNLLNTLVADTVQLQQQFTALQAQQAQTQHALEQAQARLRQLQADRQQPAASRDPLTGLAAASCLEALIADCLARLPTLNLGLLAITDFASLRRQHGRQASGEQQQRLVQALSPLLHGDEPLLRLPEGLFVVLLPGASLLAAHDRLASLLRGLAAQPLLPALRTSVMAWDPTLSLDQHLDRLEADLPGDEHGARVGVV</sequence>
<feature type="coiled-coil region" evidence="1">
    <location>
        <begin position="285"/>
        <end position="312"/>
    </location>
</feature>
<dbReference type="AlphaFoldDB" id="A0A7W3YTB9"/>
<accession>A0A7W3YTB9</accession>
<dbReference type="Gene3D" id="3.30.70.270">
    <property type="match status" value="1"/>
</dbReference>
<dbReference type="Proteomes" id="UP000550609">
    <property type="component" value="Unassembled WGS sequence"/>
</dbReference>
<evidence type="ECO:0000313" key="3">
    <source>
        <dbReference type="Proteomes" id="UP000550609"/>
    </source>
</evidence>
<gene>
    <name evidence="2" type="ORF">H4O09_02040</name>
</gene>
<evidence type="ECO:0000313" key="2">
    <source>
        <dbReference type="EMBL" id="MBB1115846.1"/>
    </source>
</evidence>
<comment type="caution">
    <text evidence="2">The sequence shown here is derived from an EMBL/GenBank/DDBJ whole genome shotgun (WGS) entry which is preliminary data.</text>
</comment>
<reference evidence="2 3" key="1">
    <citation type="submission" date="2020-08" db="EMBL/GenBank/DDBJ databases">
        <title>Stenotrophomonas sp. W1S232.</title>
        <authorList>
            <person name="Deng Y."/>
        </authorList>
    </citation>
    <scope>NUCLEOTIDE SEQUENCE [LARGE SCALE GENOMIC DNA]</scope>
    <source>
        <strain evidence="2 3">W1S232</strain>
    </source>
</reference>
<protein>
    <submittedName>
        <fullName evidence="2">GGDEF domain-containing protein</fullName>
    </submittedName>
</protein>